<keyword evidence="3" id="KW-0238">DNA-binding</keyword>
<dbReference type="CDD" id="cd16393">
    <property type="entry name" value="SPO0J_N"/>
    <property type="match status" value="1"/>
</dbReference>
<evidence type="ECO:0000313" key="6">
    <source>
        <dbReference type="Proteomes" id="UP000641741"/>
    </source>
</evidence>
<reference evidence="5 6" key="1">
    <citation type="submission" date="2020-08" db="EMBL/GenBank/DDBJ databases">
        <title>Genome public.</title>
        <authorList>
            <person name="Liu C."/>
            <person name="Sun Q."/>
        </authorList>
    </citation>
    <scope>NUCLEOTIDE SEQUENCE [LARGE SCALE GENOMIC DNA]</scope>
    <source>
        <strain evidence="5 6">M2</strain>
    </source>
</reference>
<dbReference type="Gene3D" id="3.90.1530.30">
    <property type="match status" value="1"/>
</dbReference>
<accession>A0ABR7GP82</accession>
<dbReference type="Pfam" id="PF17762">
    <property type="entry name" value="HTH_ParB"/>
    <property type="match status" value="1"/>
</dbReference>
<evidence type="ECO:0000256" key="3">
    <source>
        <dbReference type="ARBA" id="ARBA00023125"/>
    </source>
</evidence>
<dbReference type="Pfam" id="PF23552">
    <property type="entry name" value="ParB_C"/>
    <property type="match status" value="1"/>
</dbReference>
<name>A0ABR7GP82_9FIRM</name>
<evidence type="ECO:0000256" key="1">
    <source>
        <dbReference type="ARBA" id="ARBA00006295"/>
    </source>
</evidence>
<dbReference type="InterPro" id="IPR004437">
    <property type="entry name" value="ParB/RepB/Spo0J"/>
</dbReference>
<feature type="domain" description="ParB-like N-terminal" evidence="4">
    <location>
        <begin position="34"/>
        <end position="125"/>
    </location>
</feature>
<dbReference type="InterPro" id="IPR050336">
    <property type="entry name" value="Chromosome_partition/occlusion"/>
</dbReference>
<keyword evidence="6" id="KW-1185">Reference proteome</keyword>
<dbReference type="NCBIfam" id="TIGR00180">
    <property type="entry name" value="parB_part"/>
    <property type="match status" value="1"/>
</dbReference>
<dbReference type="PANTHER" id="PTHR33375:SF1">
    <property type="entry name" value="CHROMOSOME-PARTITIONING PROTEIN PARB-RELATED"/>
    <property type="match status" value="1"/>
</dbReference>
<dbReference type="InterPro" id="IPR036086">
    <property type="entry name" value="ParB/Sulfiredoxin_sf"/>
</dbReference>
<dbReference type="InterPro" id="IPR041468">
    <property type="entry name" value="HTH_ParB/Spo0J"/>
</dbReference>
<dbReference type="EMBL" id="JACOPK010000008">
    <property type="protein sequence ID" value="MBC5696131.1"/>
    <property type="molecule type" value="Genomic_DNA"/>
</dbReference>
<comment type="similarity">
    <text evidence="1">Belongs to the ParB family.</text>
</comment>
<dbReference type="PANTHER" id="PTHR33375">
    <property type="entry name" value="CHROMOSOME-PARTITIONING PROTEIN PARB-RELATED"/>
    <property type="match status" value="1"/>
</dbReference>
<dbReference type="SUPFAM" id="SSF110849">
    <property type="entry name" value="ParB/Sulfiredoxin"/>
    <property type="match status" value="1"/>
</dbReference>
<dbReference type="InterPro" id="IPR057240">
    <property type="entry name" value="ParB_dimer_C"/>
</dbReference>
<keyword evidence="2" id="KW-0159">Chromosome partition</keyword>
<comment type="caution">
    <text evidence="5">The sequence shown here is derived from an EMBL/GenBank/DDBJ whole genome shotgun (WGS) entry which is preliminary data.</text>
</comment>
<dbReference type="SMART" id="SM00470">
    <property type="entry name" value="ParB"/>
    <property type="match status" value="1"/>
</dbReference>
<organism evidence="5 6">
    <name type="scientific">Agathobaculum hominis</name>
    <dbReference type="NCBI Taxonomy" id="2763014"/>
    <lineage>
        <taxon>Bacteria</taxon>
        <taxon>Bacillati</taxon>
        <taxon>Bacillota</taxon>
        <taxon>Clostridia</taxon>
        <taxon>Eubacteriales</taxon>
        <taxon>Butyricicoccaceae</taxon>
        <taxon>Agathobaculum</taxon>
    </lineage>
</organism>
<gene>
    <name evidence="5" type="ORF">H8S02_09260</name>
</gene>
<dbReference type="Pfam" id="PF02195">
    <property type="entry name" value="ParB_N"/>
    <property type="match status" value="1"/>
</dbReference>
<dbReference type="InterPro" id="IPR003115">
    <property type="entry name" value="ParB_N"/>
</dbReference>
<proteinExistence type="inferred from homology"/>
<evidence type="ECO:0000259" key="4">
    <source>
        <dbReference type="SMART" id="SM00470"/>
    </source>
</evidence>
<dbReference type="Gene3D" id="1.10.10.2830">
    <property type="match status" value="1"/>
</dbReference>
<protein>
    <submittedName>
        <fullName evidence="5">ParB/RepB/Spo0J family partition protein</fullName>
    </submittedName>
</protein>
<dbReference type="RefSeq" id="WP_186970289.1">
    <property type="nucleotide sequence ID" value="NZ_JACOPK010000008.1"/>
</dbReference>
<evidence type="ECO:0000256" key="2">
    <source>
        <dbReference type="ARBA" id="ARBA00022829"/>
    </source>
</evidence>
<evidence type="ECO:0000313" key="5">
    <source>
        <dbReference type="EMBL" id="MBC5696131.1"/>
    </source>
</evidence>
<dbReference type="Proteomes" id="UP000641741">
    <property type="component" value="Unassembled WGS sequence"/>
</dbReference>
<sequence>MASGKKGLGGGLSNLFGDTTVVDLKTETSADSVSKIAVSRIEPNPGQPRKVFAQEALDELAESIRLHGVITPITVRAGKKEGYYQIIAGERRWRAARQAGLDEIPAMVIEASESEVMELALIENLQRQDLNPIEEAEGYEQLMRDYGLTQEQVAQRVVKSRPAVANALRLLQLPGEVRTMVSRGELSGGHARAVLAVAEEDKRVEAAKQMAGMTVRQAEALAKRMNKKPAEPKPQESDFSVDYIAALEKELESVLGRKICIQQGKNSGQLTLEYYGADDLERLTEALRALRV</sequence>